<dbReference type="InterPro" id="IPR013656">
    <property type="entry name" value="PAS_4"/>
</dbReference>
<dbReference type="Pfam" id="PF08448">
    <property type="entry name" value="PAS_4"/>
    <property type="match status" value="2"/>
</dbReference>
<dbReference type="Pfam" id="PF00512">
    <property type="entry name" value="HisKA"/>
    <property type="match status" value="1"/>
</dbReference>
<keyword evidence="3 6" id="KW-0597">Phosphoprotein</keyword>
<evidence type="ECO:0000256" key="5">
    <source>
        <dbReference type="ARBA" id="ARBA00022777"/>
    </source>
</evidence>
<dbReference type="Gene3D" id="3.30.565.10">
    <property type="entry name" value="Histidine kinase-like ATPase, C-terminal domain"/>
    <property type="match status" value="1"/>
</dbReference>
<dbReference type="InterPro" id="IPR001610">
    <property type="entry name" value="PAC"/>
</dbReference>
<sequence length="645" mass="70249">MQNRNASFFRLLADNSPSFISMRDINFIPFYVNAAGRSLIGIDDFQQFSKTPVQAFFFPEDQDFILNDFLPRVLREGRAETEIRFRHFKTGEAIWMNYDVFVLVDADGETVGLATESRDISERKCAERRERLRAAELQAILDTAPLGVSIALDPTGAHIEGNRALEEMFGVSSKGEFSKAAQRPAAYRLFRGERELPARELPMQRALRGETVDGQILDVRRADGARLTAFARATPLLNDRGEVSGAVGAFLDITRLKRAEEALDLAKAEAERANVAKSKFLAAASHDLRQPVQSLTLLLSLIKGQVKDKPKTADAVDMAKSAVDSLNSLLTGILDISKLDAGVVAPDIASVNLGEIIERLAKEYAPRAMAQGLSLRHVTSALWARTDANLMDRILRNLIENALRYTEKGGILIGLRRRGDKARLDLIDTGIGIPADKQAEIFEEFRQLHNPARDASRGLGLGLAIVSRLAHLLGAPVEVASRLGHGTRFSLMLPLDGTAAPAEAATPALEAAAGRILVIEDNTLIRKAYEMMLEDGGYETLSAASGEEALEGAAQAHWRFDAIIADHRLGSGMTGNATATEIARRAGRSFPTVLVTGDTAKERLAEISASGFITLHKPVEADDLLHTVQSLLEGDRRSESDGAAR</sequence>
<evidence type="ECO:0000259" key="7">
    <source>
        <dbReference type="PROSITE" id="PS50109"/>
    </source>
</evidence>
<dbReference type="Proteomes" id="UP000198418">
    <property type="component" value="Unassembled WGS sequence"/>
</dbReference>
<dbReference type="OrthoDB" id="9764438at2"/>
<dbReference type="InterPro" id="IPR000014">
    <property type="entry name" value="PAS"/>
</dbReference>
<comment type="catalytic activity">
    <reaction evidence="1">
        <text>ATP + protein L-histidine = ADP + protein N-phospho-L-histidine.</text>
        <dbReference type="EC" id="2.7.13.3"/>
    </reaction>
</comment>
<dbReference type="PROSITE" id="PS50110">
    <property type="entry name" value="RESPONSE_REGULATORY"/>
    <property type="match status" value="1"/>
</dbReference>
<organism evidence="11 12">
    <name type="scientific">Rhodoblastus acidophilus</name>
    <name type="common">Rhodopseudomonas acidophila</name>
    <dbReference type="NCBI Taxonomy" id="1074"/>
    <lineage>
        <taxon>Bacteria</taxon>
        <taxon>Pseudomonadati</taxon>
        <taxon>Pseudomonadota</taxon>
        <taxon>Alphaproteobacteria</taxon>
        <taxon>Hyphomicrobiales</taxon>
        <taxon>Rhodoblastaceae</taxon>
        <taxon>Rhodoblastus</taxon>
    </lineage>
</organism>
<dbReference type="SUPFAM" id="SSF55874">
    <property type="entry name" value="ATPase domain of HSP90 chaperone/DNA topoisomerase II/histidine kinase"/>
    <property type="match status" value="1"/>
</dbReference>
<dbReference type="SUPFAM" id="SSF55785">
    <property type="entry name" value="PYP-like sensor domain (PAS domain)"/>
    <property type="match status" value="2"/>
</dbReference>
<dbReference type="PROSITE" id="PS50112">
    <property type="entry name" value="PAS"/>
    <property type="match status" value="1"/>
</dbReference>
<proteinExistence type="predicted"/>
<dbReference type="PRINTS" id="PR00344">
    <property type="entry name" value="BCTRLSENSOR"/>
</dbReference>
<feature type="modified residue" description="4-aspartylphosphate" evidence="6">
    <location>
        <position position="566"/>
    </location>
</feature>
<evidence type="ECO:0000256" key="6">
    <source>
        <dbReference type="PROSITE-ProRule" id="PRU00169"/>
    </source>
</evidence>
<dbReference type="InterPro" id="IPR003661">
    <property type="entry name" value="HisK_dim/P_dom"/>
</dbReference>
<dbReference type="SUPFAM" id="SSF52172">
    <property type="entry name" value="CheY-like"/>
    <property type="match status" value="1"/>
</dbReference>
<keyword evidence="4" id="KW-0808">Transferase</keyword>
<dbReference type="InterPro" id="IPR011006">
    <property type="entry name" value="CheY-like_superfamily"/>
</dbReference>
<keyword evidence="5" id="KW-0418">Kinase</keyword>
<dbReference type="InterPro" id="IPR005467">
    <property type="entry name" value="His_kinase_dom"/>
</dbReference>
<dbReference type="SMART" id="SM00091">
    <property type="entry name" value="PAS"/>
    <property type="match status" value="2"/>
</dbReference>
<dbReference type="InterPro" id="IPR036890">
    <property type="entry name" value="HATPase_C_sf"/>
</dbReference>
<dbReference type="InterPro" id="IPR001789">
    <property type="entry name" value="Sig_transdc_resp-reg_receiver"/>
</dbReference>
<accession>A0A212QB82</accession>
<evidence type="ECO:0000313" key="12">
    <source>
        <dbReference type="Proteomes" id="UP000198418"/>
    </source>
</evidence>
<evidence type="ECO:0000259" key="9">
    <source>
        <dbReference type="PROSITE" id="PS50112"/>
    </source>
</evidence>
<dbReference type="AlphaFoldDB" id="A0A212QB82"/>
<evidence type="ECO:0000313" key="11">
    <source>
        <dbReference type="EMBL" id="SNB56651.1"/>
    </source>
</evidence>
<dbReference type="SMART" id="SM00388">
    <property type="entry name" value="HisKA"/>
    <property type="match status" value="1"/>
</dbReference>
<name>A0A212QB82_RHOAC</name>
<dbReference type="InterPro" id="IPR003594">
    <property type="entry name" value="HATPase_dom"/>
</dbReference>
<dbReference type="InterPro" id="IPR004358">
    <property type="entry name" value="Sig_transdc_His_kin-like_C"/>
</dbReference>
<reference evidence="12" key="1">
    <citation type="submission" date="2017-06" db="EMBL/GenBank/DDBJ databases">
        <authorList>
            <person name="Varghese N."/>
            <person name="Submissions S."/>
        </authorList>
    </citation>
    <scope>NUCLEOTIDE SEQUENCE [LARGE SCALE GENOMIC DNA]</scope>
    <source>
        <strain evidence="12">DSM 137</strain>
    </source>
</reference>
<evidence type="ECO:0000259" key="10">
    <source>
        <dbReference type="PROSITE" id="PS50113"/>
    </source>
</evidence>
<dbReference type="SUPFAM" id="SSF47384">
    <property type="entry name" value="Homodimeric domain of signal transducing histidine kinase"/>
    <property type="match status" value="1"/>
</dbReference>
<evidence type="ECO:0000256" key="3">
    <source>
        <dbReference type="ARBA" id="ARBA00022553"/>
    </source>
</evidence>
<dbReference type="GO" id="GO:0005886">
    <property type="term" value="C:plasma membrane"/>
    <property type="evidence" value="ECO:0007669"/>
    <property type="project" value="TreeGrafter"/>
</dbReference>
<evidence type="ECO:0000256" key="1">
    <source>
        <dbReference type="ARBA" id="ARBA00000085"/>
    </source>
</evidence>
<protein>
    <recommendedName>
        <fullName evidence="2">histidine kinase</fullName>
        <ecNumber evidence="2">2.7.13.3</ecNumber>
    </recommendedName>
</protein>
<feature type="domain" description="PAC" evidence="10">
    <location>
        <begin position="210"/>
        <end position="265"/>
    </location>
</feature>
<feature type="domain" description="PAC" evidence="10">
    <location>
        <begin position="79"/>
        <end position="132"/>
    </location>
</feature>
<dbReference type="Gene3D" id="1.10.287.130">
    <property type="match status" value="1"/>
</dbReference>
<feature type="domain" description="Response regulatory" evidence="8">
    <location>
        <begin position="515"/>
        <end position="632"/>
    </location>
</feature>
<evidence type="ECO:0000256" key="4">
    <source>
        <dbReference type="ARBA" id="ARBA00022679"/>
    </source>
</evidence>
<dbReference type="FunFam" id="3.30.565.10:FF:000049">
    <property type="entry name" value="Two-component sensor histidine kinase"/>
    <property type="match status" value="1"/>
</dbReference>
<evidence type="ECO:0000256" key="2">
    <source>
        <dbReference type="ARBA" id="ARBA00012438"/>
    </source>
</evidence>
<dbReference type="SMART" id="SM00387">
    <property type="entry name" value="HATPase_c"/>
    <property type="match status" value="1"/>
</dbReference>
<dbReference type="Pfam" id="PF00072">
    <property type="entry name" value="Response_reg"/>
    <property type="match status" value="1"/>
</dbReference>
<dbReference type="Gene3D" id="3.30.450.20">
    <property type="entry name" value="PAS domain"/>
    <property type="match status" value="2"/>
</dbReference>
<dbReference type="PROSITE" id="PS50113">
    <property type="entry name" value="PAC"/>
    <property type="match status" value="2"/>
</dbReference>
<dbReference type="InterPro" id="IPR035965">
    <property type="entry name" value="PAS-like_dom_sf"/>
</dbReference>
<dbReference type="SMART" id="SM00086">
    <property type="entry name" value="PAC"/>
    <property type="match status" value="2"/>
</dbReference>
<keyword evidence="12" id="KW-1185">Reference proteome</keyword>
<feature type="domain" description="PAS" evidence="9">
    <location>
        <begin position="5"/>
        <end position="77"/>
    </location>
</feature>
<feature type="domain" description="Histidine kinase" evidence="7">
    <location>
        <begin position="283"/>
        <end position="497"/>
    </location>
</feature>
<dbReference type="EC" id="2.7.13.3" evidence="2"/>
<dbReference type="InterPro" id="IPR036097">
    <property type="entry name" value="HisK_dim/P_sf"/>
</dbReference>
<dbReference type="PANTHER" id="PTHR43047">
    <property type="entry name" value="TWO-COMPONENT HISTIDINE PROTEIN KINASE"/>
    <property type="match status" value="1"/>
</dbReference>
<gene>
    <name evidence="11" type="ORF">SAMN06265338_101518</name>
</gene>
<dbReference type="CDD" id="cd00082">
    <property type="entry name" value="HisKA"/>
    <property type="match status" value="1"/>
</dbReference>
<dbReference type="CDD" id="cd00130">
    <property type="entry name" value="PAS"/>
    <property type="match status" value="1"/>
</dbReference>
<evidence type="ECO:0000259" key="8">
    <source>
        <dbReference type="PROSITE" id="PS50110"/>
    </source>
</evidence>
<dbReference type="NCBIfam" id="TIGR00229">
    <property type="entry name" value="sensory_box"/>
    <property type="match status" value="2"/>
</dbReference>
<dbReference type="SMART" id="SM00448">
    <property type="entry name" value="REC"/>
    <property type="match status" value="1"/>
</dbReference>
<dbReference type="EMBL" id="FYDG01000001">
    <property type="protein sequence ID" value="SNB56651.1"/>
    <property type="molecule type" value="Genomic_DNA"/>
</dbReference>
<dbReference type="PROSITE" id="PS50109">
    <property type="entry name" value="HIS_KIN"/>
    <property type="match status" value="1"/>
</dbReference>
<dbReference type="RefSeq" id="WP_088518979.1">
    <property type="nucleotide sequence ID" value="NZ_FYDG01000001.1"/>
</dbReference>
<dbReference type="InterPro" id="IPR000700">
    <property type="entry name" value="PAS-assoc_C"/>
</dbReference>
<dbReference type="Pfam" id="PF02518">
    <property type="entry name" value="HATPase_c"/>
    <property type="match status" value="1"/>
</dbReference>
<dbReference type="GO" id="GO:0000155">
    <property type="term" value="F:phosphorelay sensor kinase activity"/>
    <property type="evidence" value="ECO:0007669"/>
    <property type="project" value="InterPro"/>
</dbReference>
<dbReference type="GO" id="GO:0009927">
    <property type="term" value="F:histidine phosphotransfer kinase activity"/>
    <property type="evidence" value="ECO:0007669"/>
    <property type="project" value="TreeGrafter"/>
</dbReference>
<dbReference type="PANTHER" id="PTHR43047:SF9">
    <property type="entry name" value="HISTIDINE KINASE"/>
    <property type="match status" value="1"/>
</dbReference>
<dbReference type="Gene3D" id="3.40.50.2300">
    <property type="match status" value="1"/>
</dbReference>